<protein>
    <submittedName>
        <fullName evidence="1">Uncharacterized protein</fullName>
    </submittedName>
</protein>
<dbReference type="Proteomes" id="UP000324748">
    <property type="component" value="Unassembled WGS sequence"/>
</dbReference>
<organism evidence="1 2">
    <name type="scientific">Puccinia graminis f. sp. tritici</name>
    <dbReference type="NCBI Taxonomy" id="56615"/>
    <lineage>
        <taxon>Eukaryota</taxon>
        <taxon>Fungi</taxon>
        <taxon>Dikarya</taxon>
        <taxon>Basidiomycota</taxon>
        <taxon>Pucciniomycotina</taxon>
        <taxon>Pucciniomycetes</taxon>
        <taxon>Pucciniales</taxon>
        <taxon>Pucciniaceae</taxon>
        <taxon>Puccinia</taxon>
    </lineage>
</organism>
<proteinExistence type="predicted"/>
<gene>
    <name evidence="1" type="ORF">PGT21_005316</name>
</gene>
<sequence>MRKSLLDGKCDCDPLGANEGNGQGAVPGQALPCLQTACDPDLWRPFNGVLSWSRAKKAAFGQTTAPAVLSIEGSSALHNSRSGFGCYKPKAGHKDAELVDHRFTFPVWGDDYESNVLRLDNGSTVVYTSGGAAVEDYLQVFAQQQIQPIPQEVGARHLVSRDAI</sequence>
<accession>A0A5B0M574</accession>
<dbReference type="AlphaFoldDB" id="A0A5B0M574"/>
<evidence type="ECO:0000313" key="2">
    <source>
        <dbReference type="Proteomes" id="UP000324748"/>
    </source>
</evidence>
<evidence type="ECO:0000313" key="1">
    <source>
        <dbReference type="EMBL" id="KAA1071373.1"/>
    </source>
</evidence>
<comment type="caution">
    <text evidence="1">The sequence shown here is derived from an EMBL/GenBank/DDBJ whole genome shotgun (WGS) entry which is preliminary data.</text>
</comment>
<dbReference type="EMBL" id="VSWC01000170">
    <property type="protein sequence ID" value="KAA1071373.1"/>
    <property type="molecule type" value="Genomic_DNA"/>
</dbReference>
<keyword evidence="2" id="KW-1185">Reference proteome</keyword>
<name>A0A5B0M574_PUCGR</name>
<reference evidence="1 2" key="1">
    <citation type="submission" date="2019-05" db="EMBL/GenBank/DDBJ databases">
        <title>Emergence of the Ug99 lineage of the wheat stem rust pathogen through somatic hybridization.</title>
        <authorList>
            <person name="Li F."/>
            <person name="Upadhyaya N.M."/>
            <person name="Sperschneider J."/>
            <person name="Matny O."/>
            <person name="Nguyen-Phuc H."/>
            <person name="Mago R."/>
            <person name="Raley C."/>
            <person name="Miller M.E."/>
            <person name="Silverstein K.A.T."/>
            <person name="Henningsen E."/>
            <person name="Hirsch C.D."/>
            <person name="Visser B."/>
            <person name="Pretorius Z.A."/>
            <person name="Steffenson B.J."/>
            <person name="Schwessinger B."/>
            <person name="Dodds P.N."/>
            <person name="Figueroa M."/>
        </authorList>
    </citation>
    <scope>NUCLEOTIDE SEQUENCE [LARGE SCALE GENOMIC DNA]</scope>
    <source>
        <strain evidence="1">21-0</strain>
    </source>
</reference>